<evidence type="ECO:0000259" key="6">
    <source>
        <dbReference type="Pfam" id="PF13657"/>
    </source>
</evidence>
<dbReference type="PANTHER" id="PTHR37419:SF1">
    <property type="entry name" value="SERINE_THREONINE-PROTEIN KINASE TOXIN HIPA"/>
    <property type="match status" value="1"/>
</dbReference>
<evidence type="ECO:0000259" key="5">
    <source>
        <dbReference type="Pfam" id="PF07804"/>
    </source>
</evidence>
<dbReference type="eggNOG" id="COG3550">
    <property type="taxonomic scope" value="Bacteria"/>
</dbReference>
<dbReference type="InterPro" id="IPR012893">
    <property type="entry name" value="HipA-like_C"/>
</dbReference>
<dbReference type="AlphaFoldDB" id="Q1IHS9"/>
<dbReference type="GO" id="GO:0004674">
    <property type="term" value="F:protein serine/threonine kinase activity"/>
    <property type="evidence" value="ECO:0007669"/>
    <property type="project" value="TreeGrafter"/>
</dbReference>
<feature type="domain" description="HipA N-terminal subdomain 1" evidence="6">
    <location>
        <begin position="14"/>
        <end position="119"/>
    </location>
</feature>
<organism evidence="7 8">
    <name type="scientific">Koribacter versatilis (strain Ellin345)</name>
    <dbReference type="NCBI Taxonomy" id="204669"/>
    <lineage>
        <taxon>Bacteria</taxon>
        <taxon>Pseudomonadati</taxon>
        <taxon>Acidobacteriota</taxon>
        <taxon>Terriglobia</taxon>
        <taxon>Terriglobales</taxon>
        <taxon>Candidatus Korobacteraceae</taxon>
        <taxon>Candidatus Korobacter</taxon>
    </lineage>
</organism>
<dbReference type="GO" id="GO:0005829">
    <property type="term" value="C:cytosol"/>
    <property type="evidence" value="ECO:0007669"/>
    <property type="project" value="TreeGrafter"/>
</dbReference>
<protein>
    <submittedName>
        <fullName evidence="7">HipA-like protein</fullName>
    </submittedName>
</protein>
<dbReference type="EnsemblBacteria" id="ABF43571">
    <property type="protein sequence ID" value="ABF43571"/>
    <property type="gene ID" value="Acid345_4571"/>
</dbReference>
<dbReference type="NCBIfam" id="TIGR03071">
    <property type="entry name" value="couple_hipA"/>
    <property type="match status" value="1"/>
</dbReference>
<dbReference type="Pfam" id="PF07804">
    <property type="entry name" value="HipA_C"/>
    <property type="match status" value="1"/>
</dbReference>
<dbReference type="Proteomes" id="UP000002432">
    <property type="component" value="Chromosome"/>
</dbReference>
<feature type="domain" description="HipA-like C-terminal" evidence="5">
    <location>
        <begin position="152"/>
        <end position="390"/>
    </location>
</feature>
<sequence>MKKTRVADTRPSTLLVKLGDTAVGTITQLGGFDRNLFAFDAAYLADAQRPTLSLSFLDVEGQPRITEQLTRSKVPPFFSNLLPEGMLREYLVERTGIPSEKEFLLLWMVGRDLPGNVIVEDMEGRPSPPLSEYLGGRLSLTANRRAAPLPRFSLAGVQMKFGAGKHPGNRLSIPARGLGGDWIVKLPSPQYDSLPDNEYSMMMLGKDIGIDVPEFGLATTKRIEGIPEGFANLDANAYYVKRFDRTPKSRIHIEDFNQIFGQFPDQKYGKQSYNAIGKNIFRILGEADYREFVRRLVFSILVGNMDMHLKNWSVVYKDGRTPRLSPAYDLVSTIVYPGIDKALPLSFAGTKDAQQVDEDLLVSFAAKTEAPRNYVLETATETVRSFKDAWSAKAKDLPLRKEWREMISARLATLPIANLGSQETTKKRRRGRPRRGA</sequence>
<dbReference type="RefSeq" id="WP_011525368.1">
    <property type="nucleotide sequence ID" value="NC_008009.1"/>
</dbReference>
<dbReference type="STRING" id="204669.Acid345_4571"/>
<proteinExistence type="inferred from homology"/>
<evidence type="ECO:0000313" key="8">
    <source>
        <dbReference type="Proteomes" id="UP000002432"/>
    </source>
</evidence>
<dbReference type="InterPro" id="IPR052028">
    <property type="entry name" value="HipA_Ser/Thr_kinase"/>
</dbReference>
<gene>
    <name evidence="7" type="ordered locus">Acid345_4571</name>
</gene>
<dbReference type="InterPro" id="IPR017508">
    <property type="entry name" value="HipA_N1"/>
</dbReference>
<evidence type="ECO:0000256" key="4">
    <source>
        <dbReference type="SAM" id="MobiDB-lite"/>
    </source>
</evidence>
<dbReference type="KEGG" id="aba:Acid345_4571"/>
<comment type="similarity">
    <text evidence="1">Belongs to the HipA Ser/Thr kinase family.</text>
</comment>
<keyword evidence="8" id="KW-1185">Reference proteome</keyword>
<accession>Q1IHS9</accession>
<dbReference type="PANTHER" id="PTHR37419">
    <property type="entry name" value="SERINE/THREONINE-PROTEIN KINASE TOXIN HIPA"/>
    <property type="match status" value="1"/>
</dbReference>
<dbReference type="HOGENOM" id="CLU_030167_3_0_0"/>
<dbReference type="EMBL" id="CP000360">
    <property type="protein sequence ID" value="ABF43571.1"/>
    <property type="molecule type" value="Genomic_DNA"/>
</dbReference>
<dbReference type="Gene3D" id="1.10.1070.20">
    <property type="match status" value="1"/>
</dbReference>
<dbReference type="Pfam" id="PF13657">
    <property type="entry name" value="Couple_hipA"/>
    <property type="match status" value="1"/>
</dbReference>
<feature type="compositionally biased region" description="Basic residues" evidence="4">
    <location>
        <begin position="426"/>
        <end position="437"/>
    </location>
</feature>
<keyword evidence="3" id="KW-0418">Kinase</keyword>
<name>Q1IHS9_KORVE</name>
<reference evidence="7 8" key="1">
    <citation type="journal article" date="2009" name="Appl. Environ. Microbiol.">
        <title>Three genomes from the phylum Acidobacteria provide insight into the lifestyles of these microorganisms in soils.</title>
        <authorList>
            <person name="Ward N.L."/>
            <person name="Challacombe J.F."/>
            <person name="Janssen P.H."/>
            <person name="Henrissat B."/>
            <person name="Coutinho P.M."/>
            <person name="Wu M."/>
            <person name="Xie G."/>
            <person name="Haft D.H."/>
            <person name="Sait M."/>
            <person name="Badger J."/>
            <person name="Barabote R.D."/>
            <person name="Bradley B."/>
            <person name="Brettin T.S."/>
            <person name="Brinkac L.M."/>
            <person name="Bruce D."/>
            <person name="Creasy T."/>
            <person name="Daugherty S.C."/>
            <person name="Davidsen T.M."/>
            <person name="DeBoy R.T."/>
            <person name="Detter J.C."/>
            <person name="Dodson R.J."/>
            <person name="Durkin A.S."/>
            <person name="Ganapathy A."/>
            <person name="Gwinn-Giglio M."/>
            <person name="Han C.S."/>
            <person name="Khouri H."/>
            <person name="Kiss H."/>
            <person name="Kothari S.P."/>
            <person name="Madupu R."/>
            <person name="Nelson K.E."/>
            <person name="Nelson W.C."/>
            <person name="Paulsen I."/>
            <person name="Penn K."/>
            <person name="Ren Q."/>
            <person name="Rosovitz M.J."/>
            <person name="Selengut J.D."/>
            <person name="Shrivastava S."/>
            <person name="Sullivan S.A."/>
            <person name="Tapia R."/>
            <person name="Thompson L.S."/>
            <person name="Watkins K.L."/>
            <person name="Yang Q."/>
            <person name="Yu C."/>
            <person name="Zafar N."/>
            <person name="Zhou L."/>
            <person name="Kuske C.R."/>
        </authorList>
    </citation>
    <scope>NUCLEOTIDE SEQUENCE [LARGE SCALE GENOMIC DNA]</scope>
    <source>
        <strain evidence="7 8">Ellin345</strain>
    </source>
</reference>
<evidence type="ECO:0000256" key="1">
    <source>
        <dbReference type="ARBA" id="ARBA00010164"/>
    </source>
</evidence>
<evidence type="ECO:0000313" key="7">
    <source>
        <dbReference type="EMBL" id="ABF43571.1"/>
    </source>
</evidence>
<feature type="region of interest" description="Disordered" evidence="4">
    <location>
        <begin position="418"/>
        <end position="437"/>
    </location>
</feature>
<evidence type="ECO:0000256" key="2">
    <source>
        <dbReference type="ARBA" id="ARBA00022679"/>
    </source>
</evidence>
<keyword evidence="2" id="KW-0808">Transferase</keyword>
<evidence type="ECO:0000256" key="3">
    <source>
        <dbReference type="ARBA" id="ARBA00022777"/>
    </source>
</evidence>
<dbReference type="OrthoDB" id="9805913at2"/>